<name>A0ABR2MA37_9ASPA</name>
<dbReference type="PANTHER" id="PTHR10555:SF170">
    <property type="entry name" value="FI18122P1"/>
    <property type="match status" value="1"/>
</dbReference>
<feature type="compositionally biased region" description="Low complexity" evidence="1">
    <location>
        <begin position="92"/>
        <end position="107"/>
    </location>
</feature>
<proteinExistence type="predicted"/>
<evidence type="ECO:0000313" key="4">
    <source>
        <dbReference type="Proteomes" id="UP001412067"/>
    </source>
</evidence>
<dbReference type="Gene3D" id="3.30.1520.10">
    <property type="entry name" value="Phox-like domain"/>
    <property type="match status" value="1"/>
</dbReference>
<evidence type="ECO:0000259" key="2">
    <source>
        <dbReference type="Pfam" id="PF00787"/>
    </source>
</evidence>
<reference evidence="3 4" key="1">
    <citation type="journal article" date="2022" name="Nat. Plants">
        <title>Genomes of leafy and leafless Platanthera orchids illuminate the evolution of mycoheterotrophy.</title>
        <authorList>
            <person name="Li M.H."/>
            <person name="Liu K.W."/>
            <person name="Li Z."/>
            <person name="Lu H.C."/>
            <person name="Ye Q.L."/>
            <person name="Zhang D."/>
            <person name="Wang J.Y."/>
            <person name="Li Y.F."/>
            <person name="Zhong Z.M."/>
            <person name="Liu X."/>
            <person name="Yu X."/>
            <person name="Liu D.K."/>
            <person name="Tu X.D."/>
            <person name="Liu B."/>
            <person name="Hao Y."/>
            <person name="Liao X.Y."/>
            <person name="Jiang Y.T."/>
            <person name="Sun W.H."/>
            <person name="Chen J."/>
            <person name="Chen Y.Q."/>
            <person name="Ai Y."/>
            <person name="Zhai J.W."/>
            <person name="Wu S.S."/>
            <person name="Zhou Z."/>
            <person name="Hsiao Y.Y."/>
            <person name="Wu W.L."/>
            <person name="Chen Y.Y."/>
            <person name="Lin Y.F."/>
            <person name="Hsu J.L."/>
            <person name="Li C.Y."/>
            <person name="Wang Z.W."/>
            <person name="Zhao X."/>
            <person name="Zhong W.Y."/>
            <person name="Ma X.K."/>
            <person name="Ma L."/>
            <person name="Huang J."/>
            <person name="Chen G.Z."/>
            <person name="Huang M.Z."/>
            <person name="Huang L."/>
            <person name="Peng D.H."/>
            <person name="Luo Y.B."/>
            <person name="Zou S.Q."/>
            <person name="Chen S.P."/>
            <person name="Lan S."/>
            <person name="Tsai W.C."/>
            <person name="Van de Peer Y."/>
            <person name="Liu Z.J."/>
        </authorList>
    </citation>
    <scope>NUCLEOTIDE SEQUENCE [LARGE SCALE GENOMIC DNA]</scope>
    <source>
        <strain evidence="3">Lor288</strain>
    </source>
</reference>
<feature type="region of interest" description="Disordered" evidence="1">
    <location>
        <begin position="88"/>
        <end position="109"/>
    </location>
</feature>
<dbReference type="InterPro" id="IPR001683">
    <property type="entry name" value="PX_dom"/>
</dbReference>
<gene>
    <name evidence="3" type="primary">SNX1</name>
    <name evidence="3" type="ORF">KSP40_PGU005567</name>
</gene>
<comment type="caution">
    <text evidence="3">The sequence shown here is derived from an EMBL/GenBank/DDBJ whole genome shotgun (WGS) entry which is preliminary data.</text>
</comment>
<feature type="domain" description="PX" evidence="2">
    <location>
        <begin position="248"/>
        <end position="285"/>
    </location>
</feature>
<evidence type="ECO:0000256" key="1">
    <source>
        <dbReference type="SAM" id="MobiDB-lite"/>
    </source>
</evidence>
<evidence type="ECO:0000313" key="3">
    <source>
        <dbReference type="EMBL" id="KAK8961062.1"/>
    </source>
</evidence>
<keyword evidence="4" id="KW-1185">Reference proteome</keyword>
<organism evidence="3 4">
    <name type="scientific">Platanthera guangdongensis</name>
    <dbReference type="NCBI Taxonomy" id="2320717"/>
    <lineage>
        <taxon>Eukaryota</taxon>
        <taxon>Viridiplantae</taxon>
        <taxon>Streptophyta</taxon>
        <taxon>Embryophyta</taxon>
        <taxon>Tracheophyta</taxon>
        <taxon>Spermatophyta</taxon>
        <taxon>Magnoliopsida</taxon>
        <taxon>Liliopsida</taxon>
        <taxon>Asparagales</taxon>
        <taxon>Orchidaceae</taxon>
        <taxon>Orchidoideae</taxon>
        <taxon>Orchideae</taxon>
        <taxon>Orchidinae</taxon>
        <taxon>Platanthera</taxon>
    </lineage>
</organism>
<dbReference type="InterPro" id="IPR036871">
    <property type="entry name" value="PX_dom_sf"/>
</dbReference>
<sequence>MLAGRRTTQGEARRRIWLQIADAERHWTAQEKNRDSRIYAPGLQWTRVRRLLRATATLPFSPGDLPPHSFSVAISRSGVASPAMIPTRRAFSGSPRSQSPRSPSGQSFLSVSVTDPVKLGTGVQAYISYRVITKCYTVLIDTTDTPSSIYRAPSRHFQENPFVLPFPLLDPFPAASKKPHPTLDIPHSDPTQQSHSPTSPKAARLLDSHQQPQIQCHFHSRESSLTLPSVGPTSLADNTYFTNIPEYQGQEKIVIRRYSDFVWLRNRLADKFKGIFIPPLPEKSAVVFLIPVSPPPSLLRPFILNPRYFSFHATCSFCPARSLKPLSLFIFFAWTRNQIARSCLPPEICKLDVTIVVSPAGLSLLRPLLPTVPAEAFQSTTLPLQIALLHRRSSSLLPSPCNHKSRRQPSRIRLHSRASILLQSRRPPLYNRSTVSPSPCTPFARHFLCRGTKREASGHVIDLCLNRY</sequence>
<dbReference type="Proteomes" id="UP001412067">
    <property type="component" value="Unassembled WGS sequence"/>
</dbReference>
<protein>
    <submittedName>
        <fullName evidence="3">Sorting nexin 1</fullName>
    </submittedName>
</protein>
<dbReference type="PANTHER" id="PTHR10555">
    <property type="entry name" value="SORTING NEXIN"/>
    <property type="match status" value="1"/>
</dbReference>
<feature type="compositionally biased region" description="Polar residues" evidence="1">
    <location>
        <begin position="189"/>
        <end position="199"/>
    </location>
</feature>
<feature type="region of interest" description="Disordered" evidence="1">
    <location>
        <begin position="177"/>
        <end position="206"/>
    </location>
</feature>
<accession>A0ABR2MA37</accession>
<dbReference type="Pfam" id="PF00787">
    <property type="entry name" value="PX"/>
    <property type="match status" value="1"/>
</dbReference>
<dbReference type="SUPFAM" id="SSF64268">
    <property type="entry name" value="PX domain"/>
    <property type="match status" value="1"/>
</dbReference>
<dbReference type="EMBL" id="JBBWWR010000010">
    <property type="protein sequence ID" value="KAK8961062.1"/>
    <property type="molecule type" value="Genomic_DNA"/>
</dbReference>